<comment type="caution">
    <text evidence="1">The sequence shown here is derived from an EMBL/GenBank/DDBJ whole genome shotgun (WGS) entry which is preliminary data.</text>
</comment>
<sequence length="54" mass="5974">MYVLGGFMAEFAVADDDGVILQRLKGQLIVERDELKERLQVVVAVVPLTGDVQE</sequence>
<dbReference type="Proteomes" id="UP001501565">
    <property type="component" value="Unassembled WGS sequence"/>
</dbReference>
<organism evidence="1 2">
    <name type="scientific">Litoribacillus peritrichatus</name>
    <dbReference type="NCBI Taxonomy" id="718191"/>
    <lineage>
        <taxon>Bacteria</taxon>
        <taxon>Pseudomonadati</taxon>
        <taxon>Pseudomonadota</taxon>
        <taxon>Gammaproteobacteria</taxon>
        <taxon>Oceanospirillales</taxon>
        <taxon>Oceanospirillaceae</taxon>
        <taxon>Litoribacillus</taxon>
    </lineage>
</organism>
<evidence type="ECO:0000313" key="2">
    <source>
        <dbReference type="Proteomes" id="UP001501565"/>
    </source>
</evidence>
<evidence type="ECO:0000313" key="1">
    <source>
        <dbReference type="EMBL" id="GAA3922760.1"/>
    </source>
</evidence>
<keyword evidence="2" id="KW-1185">Reference proteome</keyword>
<name>A0ABP7MGQ0_9GAMM</name>
<proteinExistence type="predicted"/>
<reference evidence="2" key="1">
    <citation type="journal article" date="2019" name="Int. J. Syst. Evol. Microbiol.">
        <title>The Global Catalogue of Microorganisms (GCM) 10K type strain sequencing project: providing services to taxonomists for standard genome sequencing and annotation.</title>
        <authorList>
            <consortium name="The Broad Institute Genomics Platform"/>
            <consortium name="The Broad Institute Genome Sequencing Center for Infectious Disease"/>
            <person name="Wu L."/>
            <person name="Ma J."/>
        </authorList>
    </citation>
    <scope>NUCLEOTIDE SEQUENCE [LARGE SCALE GENOMIC DNA]</scope>
    <source>
        <strain evidence="2">JCM 17551</strain>
    </source>
</reference>
<protein>
    <submittedName>
        <fullName evidence="1">Uncharacterized protein</fullName>
    </submittedName>
</protein>
<gene>
    <name evidence="1" type="ORF">GCM10022277_18360</name>
</gene>
<dbReference type="EMBL" id="BAABBN010000006">
    <property type="protein sequence ID" value="GAA3922760.1"/>
    <property type="molecule type" value="Genomic_DNA"/>
</dbReference>
<accession>A0ABP7MGQ0</accession>